<dbReference type="AlphaFoldDB" id="A0A0J0XEA5"/>
<evidence type="ECO:0000313" key="3">
    <source>
        <dbReference type="EMBL" id="KLT39396.1"/>
    </source>
</evidence>
<evidence type="ECO:0000256" key="2">
    <source>
        <dbReference type="SAM" id="SignalP"/>
    </source>
</evidence>
<evidence type="ECO:0000313" key="4">
    <source>
        <dbReference type="Proteomes" id="UP000053611"/>
    </source>
</evidence>
<evidence type="ECO:0000256" key="1">
    <source>
        <dbReference type="SAM" id="MobiDB-lite"/>
    </source>
</evidence>
<organism evidence="3 4">
    <name type="scientific">Cutaneotrichosporon oleaginosum</name>
    <dbReference type="NCBI Taxonomy" id="879819"/>
    <lineage>
        <taxon>Eukaryota</taxon>
        <taxon>Fungi</taxon>
        <taxon>Dikarya</taxon>
        <taxon>Basidiomycota</taxon>
        <taxon>Agaricomycotina</taxon>
        <taxon>Tremellomycetes</taxon>
        <taxon>Trichosporonales</taxon>
        <taxon>Trichosporonaceae</taxon>
        <taxon>Cutaneotrichosporon</taxon>
    </lineage>
</organism>
<feature type="signal peptide" evidence="2">
    <location>
        <begin position="1"/>
        <end position="15"/>
    </location>
</feature>
<sequence length="423" mass="42952">MLALAVSVLSLGALANPFPVSEASKFSLSDRSPNVHARQIVVELCAGSPIFERCGGPWCAPQGWFCCGLGACPNGASCLDQRWCCFEGLTEQQCRAGIEQASSMVQDPSAVASMLTRSDILSVLTASFTGMPSGFPTGAATGSQNGAAPTQMAITQGVDSGSGAGSNSSIPGGSGGSGGGGGGGGSSSSGLSITEGRTRRTIYLETEVEFTREWSVQSWCMARIQALRTNETGATISFEIAADVAGFTLSHDIFVGGTLSISQSLSGGAAGIAIGNISTSARPIPMGPPSNTTCAVTYVFTRETSYTMFGERITLIYESSNAGSTAPGAPALPTTPNMPEAPTAQGSSCRINGITLYKDQNELAAVKVGDAFQIDLDPSMAGTNTSASGTSGTGVSGLPNAATTLTVRSTLCAFFAVALLLAY</sequence>
<feature type="region of interest" description="Disordered" evidence="1">
    <location>
        <begin position="156"/>
        <end position="193"/>
    </location>
</feature>
<dbReference type="EMBL" id="KQ087260">
    <property type="protein sequence ID" value="KLT39396.1"/>
    <property type="molecule type" value="Genomic_DNA"/>
</dbReference>
<feature type="compositionally biased region" description="Gly residues" evidence="1">
    <location>
        <begin position="172"/>
        <end position="187"/>
    </location>
</feature>
<accession>A0A0J0XEA5</accession>
<gene>
    <name evidence="3" type="ORF">CC85DRAFT_330768</name>
</gene>
<dbReference type="GeneID" id="28987574"/>
<feature type="chain" id="PRO_5012994856" description="Chitin-binding type-1 domain-containing protein" evidence="2">
    <location>
        <begin position="16"/>
        <end position="423"/>
    </location>
</feature>
<protein>
    <recommendedName>
        <fullName evidence="5">Chitin-binding type-1 domain-containing protein</fullName>
    </recommendedName>
</protein>
<keyword evidence="4" id="KW-1185">Reference proteome</keyword>
<dbReference type="RefSeq" id="XP_018275887.1">
    <property type="nucleotide sequence ID" value="XM_018426971.1"/>
</dbReference>
<name>A0A0J0XEA5_9TREE</name>
<keyword evidence="2" id="KW-0732">Signal</keyword>
<reference evidence="3 4" key="1">
    <citation type="submission" date="2015-03" db="EMBL/GenBank/DDBJ databases">
        <title>Genomics and transcriptomics of the oil-accumulating basidiomycete yeast T. oleaginosus allow insights into substrate utilization and the diverse evolutionary trajectories of mating systems in fungi.</title>
        <authorList>
            <consortium name="DOE Joint Genome Institute"/>
            <person name="Kourist R."/>
            <person name="Kracht O."/>
            <person name="Bracharz F."/>
            <person name="Lipzen A."/>
            <person name="Nolan M."/>
            <person name="Ohm R."/>
            <person name="Grigoriev I."/>
            <person name="Sun S."/>
            <person name="Heitman J."/>
            <person name="Bruck T."/>
            <person name="Nowrousian M."/>
        </authorList>
    </citation>
    <scope>NUCLEOTIDE SEQUENCE [LARGE SCALE GENOMIC DNA]</scope>
    <source>
        <strain evidence="3 4">IBC0246</strain>
    </source>
</reference>
<evidence type="ECO:0008006" key="5">
    <source>
        <dbReference type="Google" id="ProtNLM"/>
    </source>
</evidence>
<proteinExistence type="predicted"/>
<dbReference type="Proteomes" id="UP000053611">
    <property type="component" value="Unassembled WGS sequence"/>
</dbReference>